<dbReference type="SUPFAM" id="SSF160379">
    <property type="entry name" value="SP0830-like"/>
    <property type="match status" value="1"/>
</dbReference>
<evidence type="ECO:0000313" key="2">
    <source>
        <dbReference type="Proteomes" id="UP000192761"/>
    </source>
</evidence>
<dbReference type="EMBL" id="FWXD01000021">
    <property type="protein sequence ID" value="SMC28286.1"/>
    <property type="molecule type" value="Genomic_DNA"/>
</dbReference>
<dbReference type="RefSeq" id="WP_084092002.1">
    <property type="nucleotide sequence ID" value="NZ_FWXD01000021.1"/>
</dbReference>
<reference evidence="1 2" key="1">
    <citation type="submission" date="2017-04" db="EMBL/GenBank/DDBJ databases">
        <authorList>
            <person name="Afonso C.L."/>
            <person name="Miller P.J."/>
            <person name="Scott M.A."/>
            <person name="Spackman E."/>
            <person name="Goraichik I."/>
            <person name="Dimitrov K.M."/>
            <person name="Suarez D.L."/>
            <person name="Swayne D.E."/>
        </authorList>
    </citation>
    <scope>NUCLEOTIDE SEQUENCE [LARGE SCALE GENOMIC DNA]</scope>
    <source>
        <strain evidence="1 2">DSM 23236</strain>
    </source>
</reference>
<protein>
    <submittedName>
        <fullName evidence="1">Uncharacterized conserved protein, DUF1697 family</fullName>
    </submittedName>
</protein>
<proteinExistence type="predicted"/>
<organism evidence="1 2">
    <name type="scientific">Andreprevotia lacus DSM 23236</name>
    <dbReference type="NCBI Taxonomy" id="1121001"/>
    <lineage>
        <taxon>Bacteria</taxon>
        <taxon>Pseudomonadati</taxon>
        <taxon>Pseudomonadota</taxon>
        <taxon>Betaproteobacteria</taxon>
        <taxon>Neisseriales</taxon>
        <taxon>Chitinibacteraceae</taxon>
        <taxon>Andreprevotia</taxon>
    </lineage>
</organism>
<dbReference type="Pfam" id="PF08002">
    <property type="entry name" value="DUF1697"/>
    <property type="match status" value="1"/>
</dbReference>
<dbReference type="OrthoDB" id="9806494at2"/>
<dbReference type="Proteomes" id="UP000192761">
    <property type="component" value="Unassembled WGS sequence"/>
</dbReference>
<gene>
    <name evidence="1" type="ORF">SAMN02745857_03192</name>
</gene>
<dbReference type="InterPro" id="IPR012545">
    <property type="entry name" value="DUF1697"/>
</dbReference>
<name>A0A1W1XWH9_9NEIS</name>
<accession>A0A1W1XWH9</accession>
<dbReference type="AlphaFoldDB" id="A0A1W1XWH9"/>
<dbReference type="STRING" id="1121001.SAMN02745857_03192"/>
<keyword evidence="2" id="KW-1185">Reference proteome</keyword>
<sequence length="179" mass="19420">MRHAAFFRNLNLGRTHAPNRTQFEAAFHDAGSDFAASFLTNGTMVFEAADATDAQALVERAIARLVAVCGLREPALVRDLPYLARLVASDPFADVDRATVYDCYATFMSPQVLIGADTPHRNAKGDVEVLRYTAGEALTLARQFGASPGSPNAFIEKQFGLPATTRAWNTVVRLVAKFA</sequence>
<evidence type="ECO:0000313" key="1">
    <source>
        <dbReference type="EMBL" id="SMC28286.1"/>
    </source>
</evidence>